<keyword evidence="3" id="KW-1185">Reference proteome</keyword>
<feature type="domain" description="Hypervirulence associated protein TUDOR" evidence="1">
    <location>
        <begin position="17"/>
        <end position="77"/>
    </location>
</feature>
<proteinExistence type="predicted"/>
<dbReference type="InterPro" id="IPR021331">
    <property type="entry name" value="Hva1_TUDOR"/>
</dbReference>
<evidence type="ECO:0000313" key="2">
    <source>
        <dbReference type="EMBL" id="RJE18921.1"/>
    </source>
</evidence>
<evidence type="ECO:0000259" key="1">
    <source>
        <dbReference type="Pfam" id="PF11160"/>
    </source>
</evidence>
<dbReference type="STRING" id="2070753.A0A3A2ZPA2"/>
<evidence type="ECO:0000313" key="3">
    <source>
        <dbReference type="Proteomes" id="UP000266188"/>
    </source>
</evidence>
<dbReference type="Pfam" id="PF11160">
    <property type="entry name" value="Hva1_TUDOR"/>
    <property type="match status" value="1"/>
</dbReference>
<sequence length="81" mass="9165">MSVERVKDKKGESIKEGDYVWTRYRGGSHEGEVEKVVMDQAGAREEGVANPPKNVFGRKVLYTDQHGHRVSHNPSTLEKIE</sequence>
<dbReference type="Gene3D" id="2.30.30.1060">
    <property type="match status" value="1"/>
</dbReference>
<dbReference type="EMBL" id="MVGC01000473">
    <property type="protein sequence ID" value="RJE18921.1"/>
    <property type="molecule type" value="Genomic_DNA"/>
</dbReference>
<organism evidence="2 3">
    <name type="scientific">Aspergillus sclerotialis</name>
    <dbReference type="NCBI Taxonomy" id="2070753"/>
    <lineage>
        <taxon>Eukaryota</taxon>
        <taxon>Fungi</taxon>
        <taxon>Dikarya</taxon>
        <taxon>Ascomycota</taxon>
        <taxon>Pezizomycotina</taxon>
        <taxon>Eurotiomycetes</taxon>
        <taxon>Eurotiomycetidae</taxon>
        <taxon>Eurotiales</taxon>
        <taxon>Aspergillaceae</taxon>
        <taxon>Aspergillus</taxon>
        <taxon>Aspergillus subgen. Polypaecilum</taxon>
    </lineage>
</organism>
<dbReference type="AlphaFoldDB" id="A0A3A2ZPA2"/>
<gene>
    <name evidence="2" type="ORF">PHISCL_08739</name>
</gene>
<dbReference type="Proteomes" id="UP000266188">
    <property type="component" value="Unassembled WGS sequence"/>
</dbReference>
<dbReference type="OrthoDB" id="2138648at2759"/>
<protein>
    <recommendedName>
        <fullName evidence="1">Hypervirulence associated protein TUDOR domain-containing protein</fullName>
    </recommendedName>
</protein>
<name>A0A3A2ZPA2_9EURO</name>
<reference evidence="3" key="1">
    <citation type="submission" date="2017-02" db="EMBL/GenBank/DDBJ databases">
        <authorList>
            <person name="Tafer H."/>
            <person name="Lopandic K."/>
        </authorList>
    </citation>
    <scope>NUCLEOTIDE SEQUENCE [LARGE SCALE GENOMIC DNA]</scope>
    <source>
        <strain evidence="3">CBS 366.77</strain>
    </source>
</reference>
<accession>A0A3A2ZPA2</accession>
<comment type="caution">
    <text evidence="2">The sequence shown here is derived from an EMBL/GenBank/DDBJ whole genome shotgun (WGS) entry which is preliminary data.</text>
</comment>